<dbReference type="GO" id="GO:0006421">
    <property type="term" value="P:asparaginyl-tRNA aminoacylation"/>
    <property type="evidence" value="ECO:0007669"/>
    <property type="project" value="UniProtKB-UniRule"/>
</dbReference>
<dbReference type="InterPro" id="IPR006195">
    <property type="entry name" value="aa-tRNA-synth_II"/>
</dbReference>
<dbReference type="NCBIfam" id="NF003037">
    <property type="entry name" value="PRK03932.1"/>
    <property type="match status" value="1"/>
</dbReference>
<keyword evidence="4 9" id="KW-0436">Ligase</keyword>
<keyword evidence="12" id="KW-1185">Reference proteome</keyword>
<dbReference type="GO" id="GO:0004816">
    <property type="term" value="F:asparagine-tRNA ligase activity"/>
    <property type="evidence" value="ECO:0007669"/>
    <property type="project" value="UniProtKB-UniRule"/>
</dbReference>
<dbReference type="PANTHER" id="PTHR22594:SF34">
    <property type="entry name" value="ASPARAGINE--TRNA LIGASE, MITOCHONDRIAL-RELATED"/>
    <property type="match status" value="1"/>
</dbReference>
<reference evidence="11 12" key="1">
    <citation type="submission" date="2019-01" db="EMBL/GenBank/DDBJ databases">
        <authorList>
            <consortium name="Pathogen Informatics"/>
        </authorList>
    </citation>
    <scope>NUCLEOTIDE SEQUENCE [LARGE SCALE GENOMIC DNA]</scope>
    <source>
        <strain evidence="11 12">NCTC10183</strain>
    </source>
</reference>
<evidence type="ECO:0000256" key="7">
    <source>
        <dbReference type="ARBA" id="ARBA00022917"/>
    </source>
</evidence>
<dbReference type="InterPro" id="IPR045864">
    <property type="entry name" value="aa-tRNA-synth_II/BPL/LPL"/>
</dbReference>
<comment type="subcellular location">
    <subcellularLocation>
        <location evidence="9">Cytoplasm</location>
    </subcellularLocation>
</comment>
<dbReference type="OrthoDB" id="9762036at2"/>
<evidence type="ECO:0000256" key="4">
    <source>
        <dbReference type="ARBA" id="ARBA00022598"/>
    </source>
</evidence>
<dbReference type="GO" id="GO:0005524">
    <property type="term" value="F:ATP binding"/>
    <property type="evidence" value="ECO:0007669"/>
    <property type="project" value="UniProtKB-UniRule"/>
</dbReference>
<evidence type="ECO:0000256" key="8">
    <source>
        <dbReference type="ARBA" id="ARBA00023146"/>
    </source>
</evidence>
<dbReference type="PRINTS" id="PR01042">
    <property type="entry name" value="TRNASYNTHASP"/>
</dbReference>
<dbReference type="SUPFAM" id="SSF55681">
    <property type="entry name" value="Class II aaRS and biotin synthetases"/>
    <property type="match status" value="1"/>
</dbReference>
<evidence type="ECO:0000313" key="11">
    <source>
        <dbReference type="EMBL" id="VEU58349.1"/>
    </source>
</evidence>
<protein>
    <recommendedName>
        <fullName evidence="9">Asparagine--tRNA ligase</fullName>
        <ecNumber evidence="9">6.1.1.22</ecNumber>
    </recommendedName>
    <alternativeName>
        <fullName evidence="9">Asparaginyl-tRNA synthetase</fullName>
        <shortName evidence="9">AsnRS</shortName>
    </alternativeName>
</protein>
<dbReference type="EC" id="6.1.1.22" evidence="9"/>
<evidence type="ECO:0000256" key="1">
    <source>
        <dbReference type="ARBA" id="ARBA00008226"/>
    </source>
</evidence>
<keyword evidence="6 9" id="KW-0067">ATP-binding</keyword>
<dbReference type="GO" id="GO:0003676">
    <property type="term" value="F:nucleic acid binding"/>
    <property type="evidence" value="ECO:0007669"/>
    <property type="project" value="InterPro"/>
</dbReference>
<dbReference type="InterPro" id="IPR002312">
    <property type="entry name" value="Asp/Asn-tRNA-synth_IIb"/>
</dbReference>
<dbReference type="FunFam" id="3.30.930.10:FF:000016">
    <property type="entry name" value="Asparagine--tRNA ligase"/>
    <property type="match status" value="1"/>
</dbReference>
<dbReference type="Gene3D" id="3.30.930.10">
    <property type="entry name" value="Bira Bifunctional Protein, Domain 2"/>
    <property type="match status" value="1"/>
</dbReference>
<sequence>MHSIKKYLLKPDFYDGWEVTLQGWVSSNRGNKKIRFVSLNDGSTVKNIQIVFKSETFDLELVDSLRTGAALVVKGTLHSTPEAKQPIELQASEIVSYKNVDQDYPIQNQEMKMDVLRELPHMRHRTSLIKAIMLIRSTLAQEVHKYFAARYFYYMNSPIITSNDGEGAGETFNVSDGSKDGFFGKGNKATLGVTGQLHGESYAIGMNKIYTFAPTFRAENSNTKRHLAEFWMIEPEVAFYDLHDAIKLAHNLIKVVVRNVLHKNKFELEYIEETLQNGIIERLEKFVESSLKIVDYKEVLEILDKVKDRFEDKNIHFGLDLGSEHERYLTDEYFKAPVAVINFPKDFKAFYMYQNEDGKTVAAFDLLVPGVGEMVGGSQRESDYDKLLKRVQELGIDEKDLQWYLDLRRFGHAASAGFGIGFERLVMYVTGIENIRDVIPYPRTAGNIRM</sequence>
<dbReference type="Pfam" id="PF00152">
    <property type="entry name" value="tRNA-synt_2"/>
    <property type="match status" value="1"/>
</dbReference>
<accession>A0A449A296</accession>
<dbReference type="SUPFAM" id="SSF50249">
    <property type="entry name" value="Nucleic acid-binding proteins"/>
    <property type="match status" value="1"/>
</dbReference>
<dbReference type="AlphaFoldDB" id="A0A449A296"/>
<keyword evidence="3 9" id="KW-0963">Cytoplasm</keyword>
<dbReference type="InterPro" id="IPR004365">
    <property type="entry name" value="NA-bd_OB_tRNA"/>
</dbReference>
<dbReference type="InterPro" id="IPR004364">
    <property type="entry name" value="Aa-tRNA-synt_II"/>
</dbReference>
<comment type="subunit">
    <text evidence="2 9">Homodimer.</text>
</comment>
<organism evidence="11 12">
    <name type="scientific">Mycoplasmopsis gallinacea</name>
    <dbReference type="NCBI Taxonomy" id="29556"/>
    <lineage>
        <taxon>Bacteria</taxon>
        <taxon>Bacillati</taxon>
        <taxon>Mycoplasmatota</taxon>
        <taxon>Mycoplasmoidales</taxon>
        <taxon>Metamycoplasmataceae</taxon>
        <taxon>Mycoplasmopsis</taxon>
    </lineage>
</organism>
<evidence type="ECO:0000256" key="3">
    <source>
        <dbReference type="ARBA" id="ARBA00022490"/>
    </source>
</evidence>
<keyword evidence="8 9" id="KW-0030">Aminoacyl-tRNA synthetase</keyword>
<dbReference type="GO" id="GO:0005737">
    <property type="term" value="C:cytoplasm"/>
    <property type="evidence" value="ECO:0007669"/>
    <property type="project" value="UniProtKB-SubCell"/>
</dbReference>
<dbReference type="PROSITE" id="PS50862">
    <property type="entry name" value="AA_TRNA_LIGASE_II"/>
    <property type="match status" value="1"/>
</dbReference>
<dbReference type="PANTHER" id="PTHR22594">
    <property type="entry name" value="ASPARTYL/LYSYL-TRNA SYNTHETASE"/>
    <property type="match status" value="1"/>
</dbReference>
<comment type="similarity">
    <text evidence="1 9">Belongs to the class-II aminoacyl-tRNA synthetase family.</text>
</comment>
<name>A0A449A296_9BACT</name>
<gene>
    <name evidence="11" type="primary">lysS_2</name>
    <name evidence="9" type="synonym">asnS</name>
    <name evidence="11" type="ORF">NCTC10183_00107</name>
</gene>
<dbReference type="InterPro" id="IPR004522">
    <property type="entry name" value="Asn-tRNA-ligase"/>
</dbReference>
<evidence type="ECO:0000313" key="12">
    <source>
        <dbReference type="Proteomes" id="UP000290568"/>
    </source>
</evidence>
<proteinExistence type="inferred from homology"/>
<evidence type="ECO:0000256" key="2">
    <source>
        <dbReference type="ARBA" id="ARBA00011738"/>
    </source>
</evidence>
<dbReference type="HAMAP" id="MF_00534">
    <property type="entry name" value="Asn_tRNA_synth"/>
    <property type="match status" value="1"/>
</dbReference>
<feature type="domain" description="Aminoacyl-transfer RNA synthetases class-II family profile" evidence="10">
    <location>
        <begin position="135"/>
        <end position="440"/>
    </location>
</feature>
<evidence type="ECO:0000256" key="5">
    <source>
        <dbReference type="ARBA" id="ARBA00022741"/>
    </source>
</evidence>
<keyword evidence="7 9" id="KW-0648">Protein biosynthesis</keyword>
<dbReference type="Pfam" id="PF01336">
    <property type="entry name" value="tRNA_anti-codon"/>
    <property type="match status" value="1"/>
</dbReference>
<dbReference type="EMBL" id="LR214950">
    <property type="protein sequence ID" value="VEU58349.1"/>
    <property type="molecule type" value="Genomic_DNA"/>
</dbReference>
<dbReference type="NCBIfam" id="TIGR00457">
    <property type="entry name" value="asnS"/>
    <property type="match status" value="1"/>
</dbReference>
<evidence type="ECO:0000259" key="10">
    <source>
        <dbReference type="PROSITE" id="PS50862"/>
    </source>
</evidence>
<evidence type="ECO:0000256" key="6">
    <source>
        <dbReference type="ARBA" id="ARBA00022840"/>
    </source>
</evidence>
<dbReference type="Proteomes" id="UP000290568">
    <property type="component" value="Chromosome"/>
</dbReference>
<keyword evidence="5 9" id="KW-0547">Nucleotide-binding</keyword>
<dbReference type="Gene3D" id="2.40.50.140">
    <property type="entry name" value="Nucleic acid-binding proteins"/>
    <property type="match status" value="1"/>
</dbReference>
<dbReference type="RefSeq" id="WP_129620033.1">
    <property type="nucleotide sequence ID" value="NZ_LR214950.1"/>
</dbReference>
<dbReference type="CDD" id="cd04318">
    <property type="entry name" value="EcAsnRS_like_N"/>
    <property type="match status" value="1"/>
</dbReference>
<dbReference type="InterPro" id="IPR012340">
    <property type="entry name" value="NA-bd_OB-fold"/>
</dbReference>
<evidence type="ECO:0000256" key="9">
    <source>
        <dbReference type="HAMAP-Rule" id="MF_00534"/>
    </source>
</evidence>
<comment type="catalytic activity">
    <reaction evidence="9">
        <text>tRNA(Asn) + L-asparagine + ATP = L-asparaginyl-tRNA(Asn) + AMP + diphosphate + H(+)</text>
        <dbReference type="Rhea" id="RHEA:11180"/>
        <dbReference type="Rhea" id="RHEA-COMP:9659"/>
        <dbReference type="Rhea" id="RHEA-COMP:9674"/>
        <dbReference type="ChEBI" id="CHEBI:15378"/>
        <dbReference type="ChEBI" id="CHEBI:30616"/>
        <dbReference type="ChEBI" id="CHEBI:33019"/>
        <dbReference type="ChEBI" id="CHEBI:58048"/>
        <dbReference type="ChEBI" id="CHEBI:78442"/>
        <dbReference type="ChEBI" id="CHEBI:78515"/>
        <dbReference type="ChEBI" id="CHEBI:456215"/>
        <dbReference type="EC" id="6.1.1.22"/>
    </reaction>
</comment>